<keyword evidence="5" id="KW-1185">Reference proteome</keyword>
<dbReference type="PROSITE" id="PS50158">
    <property type="entry name" value="ZF_CCHC"/>
    <property type="match status" value="1"/>
</dbReference>
<evidence type="ECO:0000256" key="2">
    <source>
        <dbReference type="SAM" id="MobiDB-lite"/>
    </source>
</evidence>
<organism evidence="4 5">
    <name type="scientific">Protea cynaroides</name>
    <dbReference type="NCBI Taxonomy" id="273540"/>
    <lineage>
        <taxon>Eukaryota</taxon>
        <taxon>Viridiplantae</taxon>
        <taxon>Streptophyta</taxon>
        <taxon>Embryophyta</taxon>
        <taxon>Tracheophyta</taxon>
        <taxon>Spermatophyta</taxon>
        <taxon>Magnoliopsida</taxon>
        <taxon>Proteales</taxon>
        <taxon>Proteaceae</taxon>
        <taxon>Protea</taxon>
    </lineage>
</organism>
<dbReference type="GO" id="GO:0008270">
    <property type="term" value="F:zinc ion binding"/>
    <property type="evidence" value="ECO:0007669"/>
    <property type="project" value="UniProtKB-KW"/>
</dbReference>
<protein>
    <recommendedName>
        <fullName evidence="3">CCHC-type domain-containing protein</fullName>
    </recommendedName>
</protein>
<keyword evidence="1" id="KW-0862">Zinc</keyword>
<evidence type="ECO:0000313" key="5">
    <source>
        <dbReference type="Proteomes" id="UP001141806"/>
    </source>
</evidence>
<dbReference type="Gene3D" id="4.10.60.10">
    <property type="entry name" value="Zinc finger, CCHC-type"/>
    <property type="match status" value="1"/>
</dbReference>
<name>A0A9Q0R390_9MAGN</name>
<evidence type="ECO:0000256" key="1">
    <source>
        <dbReference type="PROSITE-ProRule" id="PRU00047"/>
    </source>
</evidence>
<dbReference type="EMBL" id="JAMYWD010000001">
    <property type="protein sequence ID" value="KAJ4981778.1"/>
    <property type="molecule type" value="Genomic_DNA"/>
</dbReference>
<comment type="caution">
    <text evidence="4">The sequence shown here is derived from an EMBL/GenBank/DDBJ whole genome shotgun (WGS) entry which is preliminary data.</text>
</comment>
<evidence type="ECO:0000259" key="3">
    <source>
        <dbReference type="PROSITE" id="PS50158"/>
    </source>
</evidence>
<proteinExistence type="predicted"/>
<dbReference type="Pfam" id="PF00098">
    <property type="entry name" value="zf-CCHC"/>
    <property type="match status" value="1"/>
</dbReference>
<feature type="region of interest" description="Disordered" evidence="2">
    <location>
        <begin position="1"/>
        <end position="46"/>
    </location>
</feature>
<feature type="domain" description="CCHC-type" evidence="3">
    <location>
        <begin position="55"/>
        <end position="71"/>
    </location>
</feature>
<dbReference type="AlphaFoldDB" id="A0A9Q0R390"/>
<dbReference type="SUPFAM" id="SSF57756">
    <property type="entry name" value="Retrovirus zinc finger-like domains"/>
    <property type="match status" value="1"/>
</dbReference>
<evidence type="ECO:0000313" key="4">
    <source>
        <dbReference type="EMBL" id="KAJ4981778.1"/>
    </source>
</evidence>
<sequence length="216" mass="23523">MAQNRGLKRPNTEFQGGGGRGNRPYRPFRPQASTIPPRSAPAMASQATGPTLNVKCYNCQQVGHYARSCPQPKKEQQLGKVYAVTTEEAPASPDVVTGLGHPVKTLQPSLLVRSPMGIDVVLEDYYGPCPKTLMLKDVNGNEFQFKGVKLPRKRKLILSALKAKRCLEKGGVGYLVSVVDVTAEAPKMKDIQVVREFPDVFQEDLPGLPPTGLPSL</sequence>
<dbReference type="GO" id="GO:0003676">
    <property type="term" value="F:nucleic acid binding"/>
    <property type="evidence" value="ECO:0007669"/>
    <property type="project" value="InterPro"/>
</dbReference>
<dbReference type="SMART" id="SM00343">
    <property type="entry name" value="ZnF_C2HC"/>
    <property type="match status" value="1"/>
</dbReference>
<dbReference type="Proteomes" id="UP001141806">
    <property type="component" value="Unassembled WGS sequence"/>
</dbReference>
<keyword evidence="1" id="KW-0863">Zinc-finger</keyword>
<reference evidence="4" key="1">
    <citation type="journal article" date="2023" name="Plant J.">
        <title>The genome of the king protea, Protea cynaroides.</title>
        <authorList>
            <person name="Chang J."/>
            <person name="Duong T.A."/>
            <person name="Schoeman C."/>
            <person name="Ma X."/>
            <person name="Roodt D."/>
            <person name="Barker N."/>
            <person name="Li Z."/>
            <person name="Van de Peer Y."/>
            <person name="Mizrachi E."/>
        </authorList>
    </citation>
    <scope>NUCLEOTIDE SEQUENCE</scope>
    <source>
        <tissue evidence="4">Young leaves</tissue>
    </source>
</reference>
<dbReference type="OrthoDB" id="1751327at2759"/>
<gene>
    <name evidence="4" type="ORF">NE237_032615</name>
</gene>
<dbReference type="InterPro" id="IPR036875">
    <property type="entry name" value="Znf_CCHC_sf"/>
</dbReference>
<keyword evidence="1" id="KW-0479">Metal-binding</keyword>
<dbReference type="InterPro" id="IPR001878">
    <property type="entry name" value="Znf_CCHC"/>
</dbReference>
<accession>A0A9Q0R390</accession>